<name>A0A4U1HP99_9BURK</name>
<protein>
    <submittedName>
        <fullName evidence="3">Glycosyltransferase family 9 protein</fullName>
    </submittedName>
</protein>
<keyword evidence="4" id="KW-1185">Reference proteome</keyword>
<evidence type="ECO:0000256" key="2">
    <source>
        <dbReference type="ARBA" id="ARBA00022679"/>
    </source>
</evidence>
<dbReference type="Pfam" id="PF01075">
    <property type="entry name" value="Glyco_transf_9"/>
    <property type="match status" value="1"/>
</dbReference>
<evidence type="ECO:0000313" key="3">
    <source>
        <dbReference type="EMBL" id="TKC83209.1"/>
    </source>
</evidence>
<evidence type="ECO:0000256" key="1">
    <source>
        <dbReference type="ARBA" id="ARBA00022676"/>
    </source>
</evidence>
<dbReference type="SUPFAM" id="SSF53756">
    <property type="entry name" value="UDP-Glycosyltransferase/glycogen phosphorylase"/>
    <property type="match status" value="1"/>
</dbReference>
<dbReference type="GO" id="GO:0009244">
    <property type="term" value="P:lipopolysaccharide core region biosynthetic process"/>
    <property type="evidence" value="ECO:0007669"/>
    <property type="project" value="TreeGrafter"/>
</dbReference>
<evidence type="ECO:0000313" key="4">
    <source>
        <dbReference type="Proteomes" id="UP000305539"/>
    </source>
</evidence>
<keyword evidence="1" id="KW-0328">Glycosyltransferase</keyword>
<sequence length="392" mass="42596">MTFARPPRTILVACTRRIGDVLLTTPLVRSLKAKWPEAQIDMIVFRGTEGVLEHNPDIRRVIVVAQRARLRERFADAARIWRRYDLACAAISSDRARFYTWFAGRKRVGVVDPERVTRLARFMLSGIALNQHAYVHTVTSCLALASLVGAEPLADVVAPGIGDDPARRSQFDARFDAPPAVLPRQPLAVLHPSPMYAYKQWTVAGWAELTRWLRAQGFAVALSGGPAAAETEYAQRVVTAAGEPVLNLVGQLSFGETAEMIRRAKLFVGPDTGATHVAAACGTPTIALFGPSNPVRWGPWPSHWPAGNEPWPLRGSGRRGNVYLLQGEGECVPCKLEGCDRHLDSFSECLTQLDARRVIGVAAEMLGLPLAAVSGSAPIGVSLLPRRATSDS</sequence>
<dbReference type="Proteomes" id="UP000305539">
    <property type="component" value="Unassembled WGS sequence"/>
</dbReference>
<dbReference type="InterPro" id="IPR002201">
    <property type="entry name" value="Glyco_trans_9"/>
</dbReference>
<dbReference type="RefSeq" id="WP_136898021.1">
    <property type="nucleotide sequence ID" value="NZ_SWJE01000015.1"/>
</dbReference>
<dbReference type="EMBL" id="SWJE01000015">
    <property type="protein sequence ID" value="TKC83209.1"/>
    <property type="molecule type" value="Genomic_DNA"/>
</dbReference>
<dbReference type="GO" id="GO:0008713">
    <property type="term" value="F:ADP-heptose-lipopolysaccharide heptosyltransferase activity"/>
    <property type="evidence" value="ECO:0007669"/>
    <property type="project" value="TreeGrafter"/>
</dbReference>
<dbReference type="OrthoDB" id="9781892at2"/>
<dbReference type="GO" id="GO:0005829">
    <property type="term" value="C:cytosol"/>
    <property type="evidence" value="ECO:0007669"/>
    <property type="project" value="TreeGrafter"/>
</dbReference>
<gene>
    <name evidence="3" type="ORF">FAZ69_26160</name>
</gene>
<dbReference type="AlphaFoldDB" id="A0A4U1HP99"/>
<organism evidence="3 4">
    <name type="scientific">Trinickia terrae</name>
    <dbReference type="NCBI Taxonomy" id="2571161"/>
    <lineage>
        <taxon>Bacteria</taxon>
        <taxon>Pseudomonadati</taxon>
        <taxon>Pseudomonadota</taxon>
        <taxon>Betaproteobacteria</taxon>
        <taxon>Burkholderiales</taxon>
        <taxon>Burkholderiaceae</taxon>
        <taxon>Trinickia</taxon>
    </lineage>
</organism>
<keyword evidence="2 3" id="KW-0808">Transferase</keyword>
<dbReference type="PANTHER" id="PTHR30160">
    <property type="entry name" value="TETRAACYLDISACCHARIDE 4'-KINASE-RELATED"/>
    <property type="match status" value="1"/>
</dbReference>
<comment type="caution">
    <text evidence="3">The sequence shown here is derived from an EMBL/GenBank/DDBJ whole genome shotgun (WGS) entry which is preliminary data.</text>
</comment>
<reference evidence="3 4" key="1">
    <citation type="submission" date="2019-04" db="EMBL/GenBank/DDBJ databases">
        <title>Trinickia sp. 7GSK02, isolated from subtropical forest soil.</title>
        <authorList>
            <person name="Gao Z.-H."/>
            <person name="Qiu L.-H."/>
        </authorList>
    </citation>
    <scope>NUCLEOTIDE SEQUENCE [LARGE SCALE GENOMIC DNA]</scope>
    <source>
        <strain evidence="3 4">7GSK02</strain>
    </source>
</reference>
<accession>A0A4U1HP99</accession>
<dbReference type="Gene3D" id="3.40.50.2000">
    <property type="entry name" value="Glycogen Phosphorylase B"/>
    <property type="match status" value="2"/>
</dbReference>
<dbReference type="InterPro" id="IPR051199">
    <property type="entry name" value="LPS_LOS_Heptosyltrfase"/>
</dbReference>
<dbReference type="PANTHER" id="PTHR30160:SF1">
    <property type="entry name" value="LIPOPOLYSACCHARIDE 1,2-N-ACETYLGLUCOSAMINETRANSFERASE-RELATED"/>
    <property type="match status" value="1"/>
</dbReference>
<dbReference type="CDD" id="cd03789">
    <property type="entry name" value="GT9_LPS_heptosyltransferase"/>
    <property type="match status" value="1"/>
</dbReference>
<proteinExistence type="predicted"/>